<dbReference type="GO" id="GO:0005739">
    <property type="term" value="C:mitochondrion"/>
    <property type="evidence" value="ECO:0007669"/>
    <property type="project" value="TreeGrafter"/>
</dbReference>
<evidence type="ECO:0000256" key="4">
    <source>
        <dbReference type="ARBA" id="ARBA00022989"/>
    </source>
</evidence>
<dbReference type="HOGENOM" id="CLU_049109_8_1_1"/>
<dbReference type="InParanoid" id="A3LVZ9"/>
<dbReference type="EMBL" id="CP000499">
    <property type="protein sequence ID" value="ABN66871.1"/>
    <property type="molecule type" value="Genomic_DNA"/>
</dbReference>
<accession>A3LVZ9</accession>
<dbReference type="InterPro" id="IPR007248">
    <property type="entry name" value="Mpv17_PMP22"/>
</dbReference>
<gene>
    <name evidence="8" type="ORF">PICST_72814</name>
</gene>
<dbReference type="KEGG" id="pic:PICST_72814"/>
<proteinExistence type="inferred from homology"/>
<evidence type="ECO:0000313" key="8">
    <source>
        <dbReference type="EMBL" id="ABN66871.1"/>
    </source>
</evidence>
<comment type="similarity">
    <text evidence="2 7">Belongs to the peroxisomal membrane protein PXMP2/4 family.</text>
</comment>
<reference evidence="8 9" key="1">
    <citation type="journal article" date="2007" name="Nat. Biotechnol.">
        <title>Genome sequence of the lignocellulose-bioconverting and xylose-fermenting yeast Pichia stipitis.</title>
        <authorList>
            <person name="Jeffries T.W."/>
            <person name="Grigoriev I.V."/>
            <person name="Grimwood J."/>
            <person name="Laplaza J.M."/>
            <person name="Aerts A."/>
            <person name="Salamov A."/>
            <person name="Schmutz J."/>
            <person name="Lindquist E."/>
            <person name="Dehal P."/>
            <person name="Shapiro H."/>
            <person name="Jin Y.S."/>
            <person name="Passoth V."/>
            <person name="Richardson P.M."/>
        </authorList>
    </citation>
    <scope>NUCLEOTIDE SEQUENCE [LARGE SCALE GENOMIC DNA]</scope>
    <source>
        <strain evidence="9">ATCC 58785 / CBS 6054 / NBRC 10063 / NRRL Y-11545</strain>
    </source>
</reference>
<evidence type="ECO:0000256" key="3">
    <source>
        <dbReference type="ARBA" id="ARBA00022692"/>
    </source>
</evidence>
<dbReference type="GO" id="GO:0016020">
    <property type="term" value="C:membrane"/>
    <property type="evidence" value="ECO:0007669"/>
    <property type="project" value="UniProtKB-SubCell"/>
</dbReference>
<dbReference type="RefSeq" id="XP_001384900.1">
    <property type="nucleotide sequence ID" value="XM_001384863.1"/>
</dbReference>
<evidence type="ECO:0000256" key="1">
    <source>
        <dbReference type="ARBA" id="ARBA00004141"/>
    </source>
</evidence>
<evidence type="ECO:0000313" key="9">
    <source>
        <dbReference type="Proteomes" id="UP000002258"/>
    </source>
</evidence>
<dbReference type="PANTHER" id="PTHR11266:SF17">
    <property type="entry name" value="PROTEIN MPV17"/>
    <property type="match status" value="1"/>
</dbReference>
<dbReference type="PANTHER" id="PTHR11266">
    <property type="entry name" value="PEROXISOMAL MEMBRANE PROTEIN 2, PXMP2 MPV17"/>
    <property type="match status" value="1"/>
</dbReference>
<keyword evidence="4" id="KW-1133">Transmembrane helix</keyword>
<organism evidence="8 9">
    <name type="scientific">Scheffersomyces stipitis (strain ATCC 58785 / CBS 6054 / NBRC 10063 / NRRL Y-11545)</name>
    <name type="common">Yeast</name>
    <name type="synonym">Pichia stipitis</name>
    <dbReference type="NCBI Taxonomy" id="322104"/>
    <lineage>
        <taxon>Eukaryota</taxon>
        <taxon>Fungi</taxon>
        <taxon>Dikarya</taxon>
        <taxon>Ascomycota</taxon>
        <taxon>Saccharomycotina</taxon>
        <taxon>Pichiomycetes</taxon>
        <taxon>Debaryomycetaceae</taxon>
        <taxon>Scheffersomyces</taxon>
    </lineage>
</organism>
<dbReference type="AlphaFoldDB" id="A3LVZ9"/>
<dbReference type="Pfam" id="PF04117">
    <property type="entry name" value="Mpv17_PMP22"/>
    <property type="match status" value="1"/>
</dbReference>
<dbReference type="STRING" id="322104.A3LVZ9"/>
<evidence type="ECO:0000256" key="5">
    <source>
        <dbReference type="ARBA" id="ARBA00023136"/>
    </source>
</evidence>
<keyword evidence="3" id="KW-0812">Transmembrane</keyword>
<dbReference type="OMA" id="NLYFIPV"/>
<dbReference type="Proteomes" id="UP000002258">
    <property type="component" value="Chromosome 5"/>
</dbReference>
<comment type="subcellular location">
    <subcellularLocation>
        <location evidence="1">Membrane</location>
        <topology evidence="1">Multi-pass membrane protein</topology>
    </subcellularLocation>
</comment>
<name>A3LVZ9_PICST</name>
<dbReference type="GeneID" id="4839404"/>
<dbReference type="OrthoDB" id="430207at2759"/>
<protein>
    <recommendedName>
        <fullName evidence="6">Protein SYM1</fullName>
    </recommendedName>
</protein>
<sequence>MPSLFHKYNNLLKKYPFRTNMVTTGAFFGIGDACAQYLFPHKDIYTVLNDKGEEVDEIRYHPYNFPRTARAMIYGSFFFAPISVMWHGKTLPRFKNPFVSATRRNAMKNDPKLYPRLHFYDTFFRLSIDQLLIPGFVWIPLYNTVMVTLAMHEHPFDLVYDKLHKNWWNVLKASWTVWPMFQMVNLYFVPVHLRIVTANVWSIGWNGFLSFVHNTQGHGKGSGKLLEEMVDIEDDDEEVTMVYD</sequence>
<evidence type="ECO:0000256" key="7">
    <source>
        <dbReference type="RuleBase" id="RU363053"/>
    </source>
</evidence>
<evidence type="ECO:0000256" key="2">
    <source>
        <dbReference type="ARBA" id="ARBA00006824"/>
    </source>
</evidence>
<evidence type="ECO:0000256" key="6">
    <source>
        <dbReference type="ARBA" id="ARBA00039302"/>
    </source>
</evidence>
<keyword evidence="9" id="KW-1185">Reference proteome</keyword>
<keyword evidence="5" id="KW-0472">Membrane</keyword>
<dbReference type="eggNOG" id="KOG1944">
    <property type="taxonomic scope" value="Eukaryota"/>
</dbReference>